<reference evidence="2 3" key="1">
    <citation type="journal article" date="2017" name="J. Antimicrob. Chemother.">
        <title>Characterization of the population structure, drug resistance mechanisms and plasmids of the community-associated Enterobacter cloacae complex in China.</title>
        <authorList>
            <person name="Zhou K."/>
            <person name="Yu W."/>
            <person name="Cao X."/>
            <person name="Shen P."/>
            <person name="Lu H."/>
            <person name="Luo Q."/>
            <person name="Rossen J.W.A."/>
            <person name="Xiao Y."/>
        </authorList>
    </citation>
    <scope>NUCLEOTIDE SEQUENCE [LARGE SCALE GENOMIC DNA]</scope>
    <source>
        <strain evidence="2">ECC1097</strain>
    </source>
</reference>
<evidence type="ECO:0000313" key="2">
    <source>
        <dbReference type="EMBL" id="PJD66255.1"/>
    </source>
</evidence>
<keyword evidence="1" id="KW-1133">Transmembrane helix</keyword>
<evidence type="ECO:0000313" key="3">
    <source>
        <dbReference type="Proteomes" id="UP000230495"/>
    </source>
</evidence>
<feature type="transmembrane region" description="Helical" evidence="1">
    <location>
        <begin position="20"/>
        <end position="43"/>
    </location>
</feature>
<keyword evidence="1" id="KW-0472">Membrane</keyword>
<sequence length="88" mass="9772">MMKYLPYLFLNLSTRRTNSGVIGLNGGKFTVNFFFLMAGITVIEKSISVAKKIIEILKKNLKVVLDQTITPLTAMKPKGGNPNLTKQI</sequence>
<dbReference type="KEGG" id="eno:ECENHK_14050"/>
<accession>A0A2J0PCG1</accession>
<name>A0A2J0PCG1_9ENTR</name>
<organism evidence="2">
    <name type="scientific">Enterobacter kobei</name>
    <dbReference type="NCBI Taxonomy" id="208224"/>
    <lineage>
        <taxon>Bacteria</taxon>
        <taxon>Pseudomonadati</taxon>
        <taxon>Pseudomonadota</taxon>
        <taxon>Gammaproteobacteria</taxon>
        <taxon>Enterobacterales</taxon>
        <taxon>Enterobacteriaceae</taxon>
        <taxon>Enterobacter</taxon>
        <taxon>Enterobacter cloacae complex</taxon>
    </lineage>
</organism>
<proteinExistence type="predicted"/>
<dbReference type="EMBL" id="NEEU01000038">
    <property type="protein sequence ID" value="PJD66255.1"/>
    <property type="molecule type" value="Genomic_DNA"/>
</dbReference>
<evidence type="ECO:0000256" key="1">
    <source>
        <dbReference type="SAM" id="Phobius"/>
    </source>
</evidence>
<protein>
    <submittedName>
        <fullName evidence="2">Uncharacterized protein</fullName>
    </submittedName>
</protein>
<dbReference type="AlphaFoldDB" id="A0A2J0PCG1"/>
<comment type="caution">
    <text evidence="2">The sequence shown here is derived from an EMBL/GenBank/DDBJ whole genome shotgun (WGS) entry which is preliminary data.</text>
</comment>
<keyword evidence="1" id="KW-0812">Transmembrane</keyword>
<dbReference type="Proteomes" id="UP000230495">
    <property type="component" value="Unassembled WGS sequence"/>
</dbReference>
<gene>
    <name evidence="2" type="ORF">B9Q37_25320</name>
</gene>